<name>A0A2R8AD92_9RHOB</name>
<gene>
    <name evidence="2" type="ORF">POI8812_02541</name>
</gene>
<keyword evidence="3" id="KW-1185">Reference proteome</keyword>
<evidence type="ECO:0000313" key="3">
    <source>
        <dbReference type="Proteomes" id="UP000244932"/>
    </source>
</evidence>
<organism evidence="2 3">
    <name type="scientific">Pontivivens insulae</name>
    <dbReference type="NCBI Taxonomy" id="1639689"/>
    <lineage>
        <taxon>Bacteria</taxon>
        <taxon>Pseudomonadati</taxon>
        <taxon>Pseudomonadota</taxon>
        <taxon>Alphaproteobacteria</taxon>
        <taxon>Rhodobacterales</taxon>
        <taxon>Paracoccaceae</taxon>
        <taxon>Pontivivens</taxon>
    </lineage>
</organism>
<reference evidence="2 3" key="1">
    <citation type="submission" date="2018-03" db="EMBL/GenBank/DDBJ databases">
        <authorList>
            <person name="Keele B.F."/>
        </authorList>
    </citation>
    <scope>NUCLEOTIDE SEQUENCE [LARGE SCALE GENOMIC DNA]</scope>
    <source>
        <strain evidence="2 3">CeCT 8812</strain>
    </source>
</reference>
<dbReference type="OrthoDB" id="571431at2"/>
<proteinExistence type="predicted"/>
<feature type="chain" id="PRO_5015335432" evidence="1">
    <location>
        <begin position="20"/>
        <end position="181"/>
    </location>
</feature>
<evidence type="ECO:0000313" key="2">
    <source>
        <dbReference type="EMBL" id="SPF30206.1"/>
    </source>
</evidence>
<sequence length="181" mass="19910">MIRAILLTMGLTAGLPALAQDNNQLEVPQVEAPMSLPRLMDILLAVDPELRTNGTAFEMTVADLPVTVITDPIADRMRALIPIRSADGMSREELERVMQANFDTTLDARYAVAQGRLWAVYIHPLAALERDQLLSALGQLVNSAHTYGTDYSGGLFTFGGGDSARMQRERIEDLLRRGEDI</sequence>
<dbReference type="AlphaFoldDB" id="A0A2R8AD92"/>
<dbReference type="RefSeq" id="WP_108782917.1">
    <property type="nucleotide sequence ID" value="NZ_OMKW01000003.1"/>
</dbReference>
<dbReference type="EMBL" id="OMKW01000003">
    <property type="protein sequence ID" value="SPF30206.1"/>
    <property type="molecule type" value="Genomic_DNA"/>
</dbReference>
<evidence type="ECO:0000256" key="1">
    <source>
        <dbReference type="SAM" id="SignalP"/>
    </source>
</evidence>
<protein>
    <submittedName>
        <fullName evidence="2">Uncharacterized protein</fullName>
    </submittedName>
</protein>
<dbReference type="SUPFAM" id="SSF69635">
    <property type="entry name" value="Type III secretory system chaperone-like"/>
    <property type="match status" value="1"/>
</dbReference>
<accession>A0A2R8AD92</accession>
<feature type="signal peptide" evidence="1">
    <location>
        <begin position="1"/>
        <end position="19"/>
    </location>
</feature>
<dbReference type="Proteomes" id="UP000244932">
    <property type="component" value="Unassembled WGS sequence"/>
</dbReference>
<dbReference type="Gene3D" id="3.30.1460.10">
    <property type="match status" value="1"/>
</dbReference>
<keyword evidence="1" id="KW-0732">Signal</keyword>